<organism evidence="7 8">
    <name type="scientific">Sphingosinicella rhizophila</name>
    <dbReference type="NCBI Taxonomy" id="3050082"/>
    <lineage>
        <taxon>Bacteria</taxon>
        <taxon>Pseudomonadati</taxon>
        <taxon>Pseudomonadota</taxon>
        <taxon>Alphaproteobacteria</taxon>
        <taxon>Sphingomonadales</taxon>
        <taxon>Sphingosinicellaceae</taxon>
        <taxon>Sphingosinicella</taxon>
    </lineage>
</organism>
<comment type="similarity">
    <text evidence="2">Belongs to the rickettsiale 17 kDa surface antigen family.</text>
</comment>
<comment type="subcellular location">
    <subcellularLocation>
        <location evidence="1">Cell outer membrane</location>
        <topology evidence="1">Lipid-anchor</topology>
    </subcellularLocation>
</comment>
<feature type="domain" description="Glycine zipper 2TM" evidence="6">
    <location>
        <begin position="80"/>
        <end position="125"/>
    </location>
</feature>
<evidence type="ECO:0000256" key="1">
    <source>
        <dbReference type="ARBA" id="ARBA00004459"/>
    </source>
</evidence>
<keyword evidence="8" id="KW-1185">Reference proteome</keyword>
<evidence type="ECO:0000313" key="8">
    <source>
        <dbReference type="Proteomes" id="UP001259572"/>
    </source>
</evidence>
<dbReference type="Proteomes" id="UP001259572">
    <property type="component" value="Unassembled WGS sequence"/>
</dbReference>
<keyword evidence="4" id="KW-0449">Lipoprotein</keyword>
<reference evidence="7 8" key="1">
    <citation type="submission" date="2023-05" db="EMBL/GenBank/DDBJ databases">
        <authorList>
            <person name="Guo Y."/>
        </authorList>
    </citation>
    <scope>NUCLEOTIDE SEQUENCE [LARGE SCALE GENOMIC DNA]</scope>
    <source>
        <strain evidence="7 8">GR2756</strain>
    </source>
</reference>
<comment type="caution">
    <text evidence="7">The sequence shown here is derived from an EMBL/GenBank/DDBJ whole genome shotgun (WGS) entry which is preliminary data.</text>
</comment>
<gene>
    <name evidence="7" type="ORF">RQX22_12345</name>
</gene>
<feature type="chain" id="PRO_5045214724" description="17 kDa surface antigen" evidence="5">
    <location>
        <begin position="25"/>
        <end position="131"/>
    </location>
</feature>
<dbReference type="EMBL" id="JAVUPU010000005">
    <property type="protein sequence ID" value="MDT9599742.1"/>
    <property type="molecule type" value="Genomic_DNA"/>
</dbReference>
<evidence type="ECO:0000313" key="7">
    <source>
        <dbReference type="EMBL" id="MDT9599742.1"/>
    </source>
</evidence>
<dbReference type="Pfam" id="PF05433">
    <property type="entry name" value="Rick_17kDa_Anti"/>
    <property type="match status" value="1"/>
</dbReference>
<proteinExistence type="inferred from homology"/>
<sequence length="131" mass="14389">MLKTTFAAAVALSAFTALPTAAQAQHGYYDSGRYQSAYRGDRYHRGDRYYADRGYYRDYRSRYGNRRGYYRDRRCSGTTGTIVGGVAGALLGREVTRDSRGYRRNSGTTGAILGGALGALAGRAIDKSDCR</sequence>
<evidence type="ECO:0000256" key="3">
    <source>
        <dbReference type="ARBA" id="ARBA00015281"/>
    </source>
</evidence>
<name>A0ABU3Q8V3_9SPHN</name>
<evidence type="ECO:0000259" key="6">
    <source>
        <dbReference type="Pfam" id="PF05433"/>
    </source>
</evidence>
<evidence type="ECO:0000256" key="2">
    <source>
        <dbReference type="ARBA" id="ARBA00008681"/>
    </source>
</evidence>
<dbReference type="InterPro" id="IPR008816">
    <property type="entry name" value="Gly_zipper_2TM_dom"/>
</dbReference>
<protein>
    <recommendedName>
        <fullName evidence="3">17 kDa surface antigen</fullName>
    </recommendedName>
</protein>
<dbReference type="RefSeq" id="WP_315726827.1">
    <property type="nucleotide sequence ID" value="NZ_JAVUPU010000005.1"/>
</dbReference>
<feature type="signal peptide" evidence="5">
    <location>
        <begin position="1"/>
        <end position="24"/>
    </location>
</feature>
<keyword evidence="5" id="KW-0732">Signal</keyword>
<accession>A0ABU3Q8V3</accession>
<evidence type="ECO:0000256" key="5">
    <source>
        <dbReference type="SAM" id="SignalP"/>
    </source>
</evidence>
<evidence type="ECO:0000256" key="4">
    <source>
        <dbReference type="ARBA" id="ARBA00023288"/>
    </source>
</evidence>